<name>A0A7C8IFG6_9PLEO</name>
<gene>
    <name evidence="1" type="ORF">BDV95DRAFT_607125</name>
</gene>
<proteinExistence type="predicted"/>
<accession>A0A7C8IFG6</accession>
<dbReference type="AlphaFoldDB" id="A0A7C8IFG6"/>
<protein>
    <submittedName>
        <fullName evidence="1">Uncharacterized protein</fullName>
    </submittedName>
</protein>
<comment type="caution">
    <text evidence="1">The sequence shown here is derived from an EMBL/GenBank/DDBJ whole genome shotgun (WGS) entry which is preliminary data.</text>
</comment>
<evidence type="ECO:0000313" key="1">
    <source>
        <dbReference type="EMBL" id="KAF2871707.1"/>
    </source>
</evidence>
<organism evidence="1 2">
    <name type="scientific">Massariosphaeria phaeospora</name>
    <dbReference type="NCBI Taxonomy" id="100035"/>
    <lineage>
        <taxon>Eukaryota</taxon>
        <taxon>Fungi</taxon>
        <taxon>Dikarya</taxon>
        <taxon>Ascomycota</taxon>
        <taxon>Pezizomycotina</taxon>
        <taxon>Dothideomycetes</taxon>
        <taxon>Pleosporomycetidae</taxon>
        <taxon>Pleosporales</taxon>
        <taxon>Pleosporales incertae sedis</taxon>
        <taxon>Massariosphaeria</taxon>
    </lineage>
</organism>
<reference evidence="1 2" key="1">
    <citation type="submission" date="2020-01" db="EMBL/GenBank/DDBJ databases">
        <authorList>
            <consortium name="DOE Joint Genome Institute"/>
            <person name="Haridas S."/>
            <person name="Albert R."/>
            <person name="Binder M."/>
            <person name="Bloem J."/>
            <person name="Labutti K."/>
            <person name="Salamov A."/>
            <person name="Andreopoulos B."/>
            <person name="Baker S.E."/>
            <person name="Barry K."/>
            <person name="Bills G."/>
            <person name="Bluhm B.H."/>
            <person name="Cannon C."/>
            <person name="Castanera R."/>
            <person name="Culley D.E."/>
            <person name="Daum C."/>
            <person name="Ezra D."/>
            <person name="Gonzalez J.B."/>
            <person name="Henrissat B."/>
            <person name="Kuo A."/>
            <person name="Liang C."/>
            <person name="Lipzen A."/>
            <person name="Lutzoni F."/>
            <person name="Magnuson J."/>
            <person name="Mondo S."/>
            <person name="Nolan M."/>
            <person name="Ohm R."/>
            <person name="Pangilinan J."/>
            <person name="Park H.-J.H."/>
            <person name="Ramirez L."/>
            <person name="Alfaro M."/>
            <person name="Sun H."/>
            <person name="Tritt A."/>
            <person name="Yoshinaga Y."/>
            <person name="Zwiers L.-H.L."/>
            <person name="Turgeon B.G."/>
            <person name="Goodwin S.B."/>
            <person name="Spatafora J.W."/>
            <person name="Crous P.W."/>
            <person name="Grigoriev I.V."/>
        </authorList>
    </citation>
    <scope>NUCLEOTIDE SEQUENCE [LARGE SCALE GENOMIC DNA]</scope>
    <source>
        <strain evidence="1 2">CBS 611.86</strain>
    </source>
</reference>
<dbReference type="EMBL" id="JAADJZ010000011">
    <property type="protein sequence ID" value="KAF2871707.1"/>
    <property type="molecule type" value="Genomic_DNA"/>
</dbReference>
<keyword evidence="2" id="KW-1185">Reference proteome</keyword>
<dbReference type="OrthoDB" id="3685234at2759"/>
<sequence length="268" mass="30475">MDGLPDELVLQIFQGLVAPITCTNSYDGMALFARICLVCQRFNRIATPFLYGVIDALDHKCSTSELLSTLISRPELKTLPKVFRFHDFLPGRFDFTVRDPNQCLALAESLQVPEREAIEYLTQEGHSMVLALLIFSAPKVEKFCIHRQSRRWSGSPEIPFWIRGLGQIALGRSFGRIHDFSSLKVLSVDMTIIRLEAMFPLFLLPSLVDLTIVDALGFKEKDNYTLYGSVWTWPERTARVESLSFTNPHFSSRIIKIAILACKALKRF</sequence>
<dbReference type="Proteomes" id="UP000481861">
    <property type="component" value="Unassembled WGS sequence"/>
</dbReference>
<evidence type="ECO:0000313" key="2">
    <source>
        <dbReference type="Proteomes" id="UP000481861"/>
    </source>
</evidence>